<dbReference type="OrthoDB" id="10255000at2759"/>
<feature type="region of interest" description="Disordered" evidence="2">
    <location>
        <begin position="54"/>
        <end position="92"/>
    </location>
</feature>
<keyword evidence="4" id="KW-1185">Reference proteome</keyword>
<keyword evidence="1" id="KW-0175">Coiled coil</keyword>
<comment type="caution">
    <text evidence="3">The sequence shown here is derived from an EMBL/GenBank/DDBJ whole genome shotgun (WGS) entry which is preliminary data.</text>
</comment>
<feature type="compositionally biased region" description="Basic residues" evidence="2">
    <location>
        <begin position="1"/>
        <end position="16"/>
    </location>
</feature>
<organism evidence="3 4">
    <name type="scientific">Thalassiosira oceanica</name>
    <name type="common">Marine diatom</name>
    <dbReference type="NCBI Taxonomy" id="159749"/>
    <lineage>
        <taxon>Eukaryota</taxon>
        <taxon>Sar</taxon>
        <taxon>Stramenopiles</taxon>
        <taxon>Ochrophyta</taxon>
        <taxon>Bacillariophyta</taxon>
        <taxon>Coscinodiscophyceae</taxon>
        <taxon>Thalassiosirophycidae</taxon>
        <taxon>Thalassiosirales</taxon>
        <taxon>Thalassiosiraceae</taxon>
        <taxon>Thalassiosira</taxon>
    </lineage>
</organism>
<feature type="coiled-coil region" evidence="1">
    <location>
        <begin position="487"/>
        <end position="595"/>
    </location>
</feature>
<protein>
    <submittedName>
        <fullName evidence="3">Uncharacterized protein</fullName>
    </submittedName>
</protein>
<feature type="coiled-coil region" evidence="1">
    <location>
        <begin position="791"/>
        <end position="818"/>
    </location>
</feature>
<reference evidence="3 4" key="1">
    <citation type="journal article" date="2012" name="Genome Biol.">
        <title>Genome and low-iron response of an oceanic diatom adapted to chronic iron limitation.</title>
        <authorList>
            <person name="Lommer M."/>
            <person name="Specht M."/>
            <person name="Roy A.S."/>
            <person name="Kraemer L."/>
            <person name="Andreson R."/>
            <person name="Gutowska M.A."/>
            <person name="Wolf J."/>
            <person name="Bergner S.V."/>
            <person name="Schilhabel M.B."/>
            <person name="Klostermeier U.C."/>
            <person name="Beiko R.G."/>
            <person name="Rosenstiel P."/>
            <person name="Hippler M."/>
            <person name="Laroche J."/>
        </authorList>
    </citation>
    <scope>NUCLEOTIDE SEQUENCE [LARGE SCALE GENOMIC DNA]</scope>
    <source>
        <strain evidence="3 4">CCMP1005</strain>
    </source>
</reference>
<dbReference type="Proteomes" id="UP000266841">
    <property type="component" value="Unassembled WGS sequence"/>
</dbReference>
<evidence type="ECO:0000256" key="2">
    <source>
        <dbReference type="SAM" id="MobiDB-lite"/>
    </source>
</evidence>
<gene>
    <name evidence="3" type="ORF">THAOC_09856</name>
</gene>
<feature type="region of interest" description="Disordered" evidence="2">
    <location>
        <begin position="1"/>
        <end position="23"/>
    </location>
</feature>
<feature type="coiled-coil region" evidence="1">
    <location>
        <begin position="336"/>
        <end position="451"/>
    </location>
</feature>
<dbReference type="AlphaFoldDB" id="K0T6H8"/>
<dbReference type="Gene3D" id="1.10.287.1490">
    <property type="match status" value="1"/>
</dbReference>
<evidence type="ECO:0000313" key="3">
    <source>
        <dbReference type="EMBL" id="EJK68931.1"/>
    </source>
</evidence>
<feature type="coiled-coil region" evidence="1">
    <location>
        <begin position="248"/>
        <end position="296"/>
    </location>
</feature>
<feature type="coiled-coil region" evidence="1">
    <location>
        <begin position="124"/>
        <end position="193"/>
    </location>
</feature>
<evidence type="ECO:0000256" key="1">
    <source>
        <dbReference type="SAM" id="Coils"/>
    </source>
</evidence>
<dbReference type="EMBL" id="AGNL01010688">
    <property type="protein sequence ID" value="EJK68931.1"/>
    <property type="molecule type" value="Genomic_DNA"/>
</dbReference>
<feature type="region of interest" description="Disordered" evidence="2">
    <location>
        <begin position="950"/>
        <end position="972"/>
    </location>
</feature>
<name>K0T6H8_THAOC</name>
<feature type="compositionally biased region" description="Low complexity" evidence="2">
    <location>
        <begin position="71"/>
        <end position="85"/>
    </location>
</feature>
<dbReference type="OMA" id="NIGQDHV"/>
<accession>K0T6H8</accession>
<proteinExistence type="predicted"/>
<feature type="coiled-coil region" evidence="1">
    <location>
        <begin position="649"/>
        <end position="739"/>
    </location>
</feature>
<evidence type="ECO:0000313" key="4">
    <source>
        <dbReference type="Proteomes" id="UP000266841"/>
    </source>
</evidence>
<sequence>MRRNKFSPKPPTHKRQAYNVDHDDNCSVSSEILSKLRDDISNLERLKDFSCENRAPSQPFKEYSTSRKRASSVSSRSPPSKSLSLDARPKRDILSTKENDAAVSSWQRRLRSDRLMDESTVLERDEFKRQVEALTRENEMLQTKVRTLKEDSIKAIQYNEKKLSDFNQAKTRTQELEAALREVISNIQSEQEMFQSELAVAYKLRQTETSFLTEKLSKAQAEIRDLSTRHQHKDGRIQELELEFAKELAAAKDSNNTSQGEVVKLQNQLNDMSLSLETQTSKAEALKQEKLAMEEATRDHRLSSDKAISELRCLLQEERDRSEIANSKLVKEQGAHRQLSAELTESKETIAELQAISNQANERMKSLEDKCQYLITDCENKDSTIIKLEDDLAKIHESKSLLEHELETLKSEMESERNNFLVNCQKNDESMKQLEDDLAKSHGSNSRLEQDICTLKSKLECAGEELNERVNEQSRLLSKISGLNEQMNEHSRLSSEKSERIEELKDECQSLEAELKSARVSLKDAKARFGEEKASTTKKCSKLEVDVGRLEEHSKAKQNEIDQLSERIEELRDKCQSLEAELKSARVSLKDSKAKFDEEKASITKKCIKLEVDVGRLEEHSKAKQNEIDLLTHQIRDIATEKDEQRKSLEALGVAEDRLQEEASRKEQNMIACEMERDRLKEVVEHISKEVKQLHEANALLKAKLVEEASAAEASANTNKTLQVELRETRSLLESTEEESRSRNAQLKSALSSLKEVSVLDYAQENTQAVLSLETELDKLLLSKQQTITASKVAERTMQLQDAEIKRLTEELETCRSDSLLEITAAKDQYIQKLDEFTHTKAMEVTEAQKLEMCKVLELRVSLEKKVHENDGLKDSLKRSQEAVYKFEQKAADLESLLETKRCELKADYQSALEKAQDELDTCNIAKNDIAAELRTSKEELEKIRASNESIESKHSELKREYDNKSKKEKTIRGELAQKTQMLSIVQSNEKALQEHVASLESQIDRLVQDYETKLKMQS</sequence>